<comment type="caution">
    <text evidence="9">The sequence shown here is derived from an EMBL/GenBank/DDBJ whole genome shotgun (WGS) entry which is preliminary data.</text>
</comment>
<comment type="function">
    <text evidence="6">HflC and HflK could encode or regulate a protease.</text>
</comment>
<dbReference type="CDD" id="cd03404">
    <property type="entry name" value="SPFH_HflK"/>
    <property type="match status" value="1"/>
</dbReference>
<dbReference type="Proteomes" id="UP000236416">
    <property type="component" value="Unassembled WGS sequence"/>
</dbReference>
<feature type="domain" description="Band 7" evidence="8">
    <location>
        <begin position="52"/>
        <end position="228"/>
    </location>
</feature>
<dbReference type="AlphaFoldDB" id="A0A2K4MQV6"/>
<dbReference type="GO" id="GO:0008233">
    <property type="term" value="F:peptidase activity"/>
    <property type="evidence" value="ECO:0007669"/>
    <property type="project" value="UniProtKB-KW"/>
</dbReference>
<keyword evidence="4" id="KW-1133">Transmembrane helix</keyword>
<dbReference type="NCBIfam" id="TIGR01933">
    <property type="entry name" value="hflK"/>
    <property type="match status" value="1"/>
</dbReference>
<dbReference type="InterPro" id="IPR001107">
    <property type="entry name" value="Band_7"/>
</dbReference>
<dbReference type="PANTHER" id="PTHR43327">
    <property type="entry name" value="STOMATIN-LIKE PROTEIN 2, MITOCHONDRIAL"/>
    <property type="match status" value="1"/>
</dbReference>
<comment type="similarity">
    <text evidence="2 6">Belongs to the band 7/mec-2 family. HflK subfamily.</text>
</comment>
<evidence type="ECO:0000256" key="6">
    <source>
        <dbReference type="RuleBase" id="RU364113"/>
    </source>
</evidence>
<dbReference type="InterPro" id="IPR050710">
    <property type="entry name" value="Band7/mec-2_domain"/>
</dbReference>
<sequence>MPSQSPPRETHAADSTFGAIRQRLDYTLALLGMRGKGLALLSGMAAIVWLASGIYRVQPDEQGVVQRFGHWTDTTSAGLHYHLPWPIETVQLPKATQIKQLKLANLYEGSPPDAADPREKQMLTGDENIVEADCAVFWRIKDAGQFLFRTNKPEEALRITAEGALREVLSHTPIQAAMSNRRQQVAEETRGLIQQRLDAQQAGILITQVQLQRVDPPAAVIDAFNDVQRARADQERARNEAQAYSNDILPKARGEAERIRQEAEAYRSQVVNLAQGEAKRFDSVYQTYAQAKDVTAWRLYLESMDEMLKKASKVVIDGTGKNGAGVLPLLQLQDKAKAGKENR</sequence>
<keyword evidence="9" id="KW-0645">Protease</keyword>
<accession>A0A2K4MQV6</accession>
<evidence type="ECO:0000259" key="8">
    <source>
        <dbReference type="SMART" id="SM00244"/>
    </source>
</evidence>
<dbReference type="Gene3D" id="3.30.479.30">
    <property type="entry name" value="Band 7 domain"/>
    <property type="match status" value="1"/>
</dbReference>
<dbReference type="EMBL" id="PPTF01000020">
    <property type="protein sequence ID" value="POA99443.1"/>
    <property type="molecule type" value="Genomic_DNA"/>
</dbReference>
<dbReference type="PANTHER" id="PTHR43327:SF2">
    <property type="entry name" value="MODULATOR OF FTSH PROTEASE HFLK"/>
    <property type="match status" value="1"/>
</dbReference>
<evidence type="ECO:0000256" key="3">
    <source>
        <dbReference type="ARBA" id="ARBA00022692"/>
    </source>
</evidence>
<evidence type="ECO:0000256" key="7">
    <source>
        <dbReference type="SAM" id="Coils"/>
    </source>
</evidence>
<dbReference type="Pfam" id="PF01145">
    <property type="entry name" value="Band_7"/>
    <property type="match status" value="1"/>
</dbReference>
<dbReference type="SUPFAM" id="SSF117892">
    <property type="entry name" value="Band 7/SPFH domain"/>
    <property type="match status" value="1"/>
</dbReference>
<name>A0A2K4MQV6_9NEIS</name>
<keyword evidence="5" id="KW-0472">Membrane</keyword>
<evidence type="ECO:0000313" key="10">
    <source>
        <dbReference type="Proteomes" id="UP000236416"/>
    </source>
</evidence>
<dbReference type="RefSeq" id="WP_103318593.1">
    <property type="nucleotide sequence ID" value="NZ_PPTF01000020.1"/>
</dbReference>
<dbReference type="InterPro" id="IPR010201">
    <property type="entry name" value="HflK"/>
</dbReference>
<dbReference type="GO" id="GO:0016020">
    <property type="term" value="C:membrane"/>
    <property type="evidence" value="ECO:0007669"/>
    <property type="project" value="UniProtKB-SubCell"/>
</dbReference>
<comment type="subunit">
    <text evidence="6">HflC and HflK may interact to form a multimeric complex.</text>
</comment>
<dbReference type="SMART" id="SM00244">
    <property type="entry name" value="PHB"/>
    <property type="match status" value="1"/>
</dbReference>
<organism evidence="9 10">
    <name type="scientific">Chromobacterium sinusclupearum</name>
    <dbReference type="NCBI Taxonomy" id="2077146"/>
    <lineage>
        <taxon>Bacteria</taxon>
        <taxon>Pseudomonadati</taxon>
        <taxon>Pseudomonadota</taxon>
        <taxon>Betaproteobacteria</taxon>
        <taxon>Neisseriales</taxon>
        <taxon>Chromobacteriaceae</taxon>
        <taxon>Chromobacterium</taxon>
    </lineage>
</organism>
<evidence type="ECO:0000256" key="5">
    <source>
        <dbReference type="ARBA" id="ARBA00023136"/>
    </source>
</evidence>
<keyword evidence="10" id="KW-1185">Reference proteome</keyword>
<reference evidence="9 10" key="1">
    <citation type="submission" date="2018-01" db="EMBL/GenBank/DDBJ databases">
        <title>Genomic Sequence of Chromobacterium MWU13-2610 from wild cranberry bogs within the Cape Cod National Seashore.</title>
        <authorList>
            <person name="O'Hara-Hanley K."/>
            <person name="Soby S."/>
            <person name="Harrison A."/>
        </authorList>
    </citation>
    <scope>NUCLEOTIDE SEQUENCE [LARGE SCALE GENOMIC DNA]</scope>
    <source>
        <strain evidence="9 10">MWU13-2610</strain>
    </source>
</reference>
<keyword evidence="7" id="KW-0175">Coiled coil</keyword>
<keyword evidence="9" id="KW-0378">Hydrolase</keyword>
<protein>
    <recommendedName>
        <fullName evidence="6">Protein HflK</fullName>
    </recommendedName>
</protein>
<feature type="coiled-coil region" evidence="7">
    <location>
        <begin position="227"/>
        <end position="269"/>
    </location>
</feature>
<proteinExistence type="inferred from homology"/>
<gene>
    <name evidence="9" type="primary">hflK</name>
    <name evidence="9" type="ORF">C2134_06660</name>
</gene>
<dbReference type="InterPro" id="IPR036013">
    <property type="entry name" value="Band_7/SPFH_dom_sf"/>
</dbReference>
<evidence type="ECO:0000256" key="4">
    <source>
        <dbReference type="ARBA" id="ARBA00022989"/>
    </source>
</evidence>
<evidence type="ECO:0000256" key="2">
    <source>
        <dbReference type="ARBA" id="ARBA00006971"/>
    </source>
</evidence>
<keyword evidence="3" id="KW-0812">Transmembrane</keyword>
<dbReference type="GO" id="GO:0006508">
    <property type="term" value="P:proteolysis"/>
    <property type="evidence" value="ECO:0007669"/>
    <property type="project" value="UniProtKB-KW"/>
</dbReference>
<evidence type="ECO:0000256" key="1">
    <source>
        <dbReference type="ARBA" id="ARBA00004167"/>
    </source>
</evidence>
<evidence type="ECO:0000313" key="9">
    <source>
        <dbReference type="EMBL" id="POA99443.1"/>
    </source>
</evidence>
<comment type="subcellular location">
    <subcellularLocation>
        <location evidence="1">Membrane</location>
        <topology evidence="1">Single-pass membrane protein</topology>
    </subcellularLocation>
</comment>